<comment type="caution">
    <text evidence="3">The sequence shown here is derived from an EMBL/GenBank/DDBJ whole genome shotgun (WGS) entry which is preliminary data.</text>
</comment>
<proteinExistence type="predicted"/>
<dbReference type="InterPro" id="IPR000270">
    <property type="entry name" value="PB1_dom"/>
</dbReference>
<evidence type="ECO:0000259" key="2">
    <source>
        <dbReference type="SMART" id="SM00666"/>
    </source>
</evidence>
<feature type="compositionally biased region" description="Pro residues" evidence="1">
    <location>
        <begin position="175"/>
        <end position="190"/>
    </location>
</feature>
<feature type="domain" description="PB1" evidence="2">
    <location>
        <begin position="53"/>
        <end position="146"/>
    </location>
</feature>
<reference evidence="3 4" key="1">
    <citation type="journal article" date="2016" name="DNA Res.">
        <title>The draft genome of MD-2 pineapple using hybrid error correction of long reads.</title>
        <authorList>
            <person name="Redwan R.M."/>
            <person name="Saidin A."/>
            <person name="Kumar S.V."/>
        </authorList>
    </citation>
    <scope>NUCLEOTIDE SEQUENCE [LARGE SCALE GENOMIC DNA]</scope>
    <source>
        <strain evidence="4">cv. MD2</strain>
        <tissue evidence="3">Leaf</tissue>
    </source>
</reference>
<evidence type="ECO:0000313" key="4">
    <source>
        <dbReference type="Proteomes" id="UP000092600"/>
    </source>
</evidence>
<dbReference type="STRING" id="4615.A0A199URR3"/>
<dbReference type="InterPro" id="IPR053198">
    <property type="entry name" value="Gynoecium_Dev_Regulator"/>
</dbReference>
<dbReference type="SUPFAM" id="SSF54277">
    <property type="entry name" value="CAD &amp; PB1 domains"/>
    <property type="match status" value="1"/>
</dbReference>
<accession>A0A199URR3</accession>
<organism evidence="3 4">
    <name type="scientific">Ananas comosus</name>
    <name type="common">Pineapple</name>
    <name type="synonym">Ananas ananas</name>
    <dbReference type="NCBI Taxonomy" id="4615"/>
    <lineage>
        <taxon>Eukaryota</taxon>
        <taxon>Viridiplantae</taxon>
        <taxon>Streptophyta</taxon>
        <taxon>Embryophyta</taxon>
        <taxon>Tracheophyta</taxon>
        <taxon>Spermatophyta</taxon>
        <taxon>Magnoliopsida</taxon>
        <taxon>Liliopsida</taxon>
        <taxon>Poales</taxon>
        <taxon>Bromeliaceae</taxon>
        <taxon>Bromelioideae</taxon>
        <taxon>Ananas</taxon>
    </lineage>
</organism>
<dbReference type="Proteomes" id="UP000092600">
    <property type="component" value="Unassembled WGS sequence"/>
</dbReference>
<dbReference type="PANTHER" id="PTHR31066:SF85">
    <property type="entry name" value="OS02G0809100 PROTEIN"/>
    <property type="match status" value="1"/>
</dbReference>
<dbReference type="PANTHER" id="PTHR31066">
    <property type="entry name" value="OS05G0427100 PROTEIN-RELATED"/>
    <property type="match status" value="1"/>
</dbReference>
<sequence>MENHGYAPFADPGADSPRYRETENDSLDEPPQQQPSPRIKLMISYGGRIQPRPHDHQLSYVNGETKILHVDRSARFPALRAKLASIAGADELCVKYQLPGEDLDALVSVTNDEDLDHMILEYDRLHANRSGSSGRHNNPRLRIFLFPINLPPPPAAFLEPKPDRQWFVDALNSVPAPPQPPHPHPRSTPPPRRRRAPTTSSAVKVKDPAQENPVVLENLAVEPPARFDQGIREDRDRDRQIGGEPSPVVSPAEIQRQIQELQKLQVHQQQQQQQYGQQATAQIEEREALARAAYPGPEYYVHKVQEKAAATPTASPATAAAYWPAPRSVAAGRYASVAGGDQPVFLIPGVYPQQQGGYFTAVPGLLPADLYREGGAVYAAPAPPPQAAAKLVGQLPEGAGIVRGPAQAADPPAAAYAAQLTFDGTGRAVYYTGAVPSFQTTVASMTLSTEATKTVKPPQITKVYWFHFVPKF</sequence>
<feature type="region of interest" description="Disordered" evidence="1">
    <location>
        <begin position="171"/>
        <end position="252"/>
    </location>
</feature>
<dbReference type="CDD" id="cd06410">
    <property type="entry name" value="PB1_UP2"/>
    <property type="match status" value="1"/>
</dbReference>
<evidence type="ECO:0000313" key="3">
    <source>
        <dbReference type="EMBL" id="OAY67310.1"/>
    </source>
</evidence>
<gene>
    <name evidence="3" type="ORF">ACMD2_00369</name>
</gene>
<dbReference type="Pfam" id="PF00564">
    <property type="entry name" value="PB1"/>
    <property type="match status" value="1"/>
</dbReference>
<dbReference type="Gene3D" id="3.10.20.90">
    <property type="entry name" value="Phosphatidylinositol 3-kinase Catalytic Subunit, Chain A, domain 1"/>
    <property type="match status" value="1"/>
</dbReference>
<feature type="compositionally biased region" description="Basic and acidic residues" evidence="1">
    <location>
        <begin position="229"/>
        <end position="241"/>
    </location>
</feature>
<feature type="region of interest" description="Disordered" evidence="1">
    <location>
        <begin position="1"/>
        <end position="37"/>
    </location>
</feature>
<dbReference type="SMART" id="SM00666">
    <property type="entry name" value="PB1"/>
    <property type="match status" value="1"/>
</dbReference>
<name>A0A199URR3_ANACO</name>
<evidence type="ECO:0000256" key="1">
    <source>
        <dbReference type="SAM" id="MobiDB-lite"/>
    </source>
</evidence>
<dbReference type="EMBL" id="LSRQ01005555">
    <property type="protein sequence ID" value="OAY67310.1"/>
    <property type="molecule type" value="Genomic_DNA"/>
</dbReference>
<dbReference type="AlphaFoldDB" id="A0A199URR3"/>
<protein>
    <recommendedName>
        <fullName evidence="2">PB1 domain-containing protein</fullName>
    </recommendedName>
</protein>